<dbReference type="Proteomes" id="UP001152798">
    <property type="component" value="Chromosome 5"/>
</dbReference>
<dbReference type="AlphaFoldDB" id="A0A9P0HL30"/>
<gene>
    <name evidence="1" type="ORF">NEZAVI_LOCUS12284</name>
</gene>
<accession>A0A9P0HL30</accession>
<proteinExistence type="predicted"/>
<evidence type="ECO:0000313" key="2">
    <source>
        <dbReference type="Proteomes" id="UP001152798"/>
    </source>
</evidence>
<protein>
    <submittedName>
        <fullName evidence="1">Uncharacterized protein</fullName>
    </submittedName>
</protein>
<keyword evidence="2" id="KW-1185">Reference proteome</keyword>
<organism evidence="1 2">
    <name type="scientific">Nezara viridula</name>
    <name type="common">Southern green stink bug</name>
    <name type="synonym">Cimex viridulus</name>
    <dbReference type="NCBI Taxonomy" id="85310"/>
    <lineage>
        <taxon>Eukaryota</taxon>
        <taxon>Metazoa</taxon>
        <taxon>Ecdysozoa</taxon>
        <taxon>Arthropoda</taxon>
        <taxon>Hexapoda</taxon>
        <taxon>Insecta</taxon>
        <taxon>Pterygota</taxon>
        <taxon>Neoptera</taxon>
        <taxon>Paraneoptera</taxon>
        <taxon>Hemiptera</taxon>
        <taxon>Heteroptera</taxon>
        <taxon>Panheteroptera</taxon>
        <taxon>Pentatomomorpha</taxon>
        <taxon>Pentatomoidea</taxon>
        <taxon>Pentatomidae</taxon>
        <taxon>Pentatominae</taxon>
        <taxon>Nezara</taxon>
    </lineage>
</organism>
<name>A0A9P0HL30_NEZVI</name>
<dbReference type="EMBL" id="OV725081">
    <property type="protein sequence ID" value="CAH1403714.1"/>
    <property type="molecule type" value="Genomic_DNA"/>
</dbReference>
<reference evidence="1" key="1">
    <citation type="submission" date="2022-01" db="EMBL/GenBank/DDBJ databases">
        <authorList>
            <person name="King R."/>
        </authorList>
    </citation>
    <scope>NUCLEOTIDE SEQUENCE</scope>
</reference>
<sequence>MCPIEIQKLFLQLLEEFKDYQVMYTDALKGPYSIFMGKAIAIKEALLLCQVGNRQKSVTDSMSAQSKTKCLYTQQYWKFYNLLGIIKGQRS</sequence>
<dbReference type="OrthoDB" id="6628071at2759"/>
<evidence type="ECO:0000313" key="1">
    <source>
        <dbReference type="EMBL" id="CAH1403714.1"/>
    </source>
</evidence>